<gene>
    <name evidence="1" type="ORF">HPB49_001099</name>
</gene>
<name>A0ACB8DSS0_DERSI</name>
<dbReference type="EMBL" id="CM023470">
    <property type="protein sequence ID" value="KAH7977373.1"/>
    <property type="molecule type" value="Genomic_DNA"/>
</dbReference>
<evidence type="ECO:0000313" key="1">
    <source>
        <dbReference type="EMBL" id="KAH7977373.1"/>
    </source>
</evidence>
<dbReference type="Proteomes" id="UP000821865">
    <property type="component" value="Chromosome 1"/>
</dbReference>
<reference evidence="1" key="1">
    <citation type="submission" date="2020-05" db="EMBL/GenBank/DDBJ databases">
        <title>Large-scale comparative analyses of tick genomes elucidate their genetic diversity and vector capacities.</title>
        <authorList>
            <person name="Jia N."/>
            <person name="Wang J."/>
            <person name="Shi W."/>
            <person name="Du L."/>
            <person name="Sun Y."/>
            <person name="Zhan W."/>
            <person name="Jiang J."/>
            <person name="Wang Q."/>
            <person name="Zhang B."/>
            <person name="Ji P."/>
            <person name="Sakyi L.B."/>
            <person name="Cui X."/>
            <person name="Yuan T."/>
            <person name="Jiang B."/>
            <person name="Yang W."/>
            <person name="Lam T.T.-Y."/>
            <person name="Chang Q."/>
            <person name="Ding S."/>
            <person name="Wang X."/>
            <person name="Zhu J."/>
            <person name="Ruan X."/>
            <person name="Zhao L."/>
            <person name="Wei J."/>
            <person name="Que T."/>
            <person name="Du C."/>
            <person name="Cheng J."/>
            <person name="Dai P."/>
            <person name="Han X."/>
            <person name="Huang E."/>
            <person name="Gao Y."/>
            <person name="Liu J."/>
            <person name="Shao H."/>
            <person name="Ye R."/>
            <person name="Li L."/>
            <person name="Wei W."/>
            <person name="Wang X."/>
            <person name="Wang C."/>
            <person name="Yang T."/>
            <person name="Huo Q."/>
            <person name="Li W."/>
            <person name="Guo W."/>
            <person name="Chen H."/>
            <person name="Zhou L."/>
            <person name="Ni X."/>
            <person name="Tian J."/>
            <person name="Zhou Y."/>
            <person name="Sheng Y."/>
            <person name="Liu T."/>
            <person name="Pan Y."/>
            <person name="Xia L."/>
            <person name="Li J."/>
            <person name="Zhao F."/>
            <person name="Cao W."/>
        </authorList>
    </citation>
    <scope>NUCLEOTIDE SEQUENCE</scope>
    <source>
        <strain evidence="1">Dsil-2018</strain>
    </source>
</reference>
<organism evidence="1 2">
    <name type="scientific">Dermacentor silvarum</name>
    <name type="common">Tick</name>
    <dbReference type="NCBI Taxonomy" id="543639"/>
    <lineage>
        <taxon>Eukaryota</taxon>
        <taxon>Metazoa</taxon>
        <taxon>Ecdysozoa</taxon>
        <taxon>Arthropoda</taxon>
        <taxon>Chelicerata</taxon>
        <taxon>Arachnida</taxon>
        <taxon>Acari</taxon>
        <taxon>Parasitiformes</taxon>
        <taxon>Ixodida</taxon>
        <taxon>Ixodoidea</taxon>
        <taxon>Ixodidae</taxon>
        <taxon>Rhipicephalinae</taxon>
        <taxon>Dermacentor</taxon>
    </lineage>
</organism>
<protein>
    <submittedName>
        <fullName evidence="1">Uncharacterized protein</fullName>
    </submittedName>
</protein>
<proteinExistence type="predicted"/>
<keyword evidence="2" id="KW-1185">Reference proteome</keyword>
<accession>A0ACB8DSS0</accession>
<comment type="caution">
    <text evidence="1">The sequence shown here is derived from an EMBL/GenBank/DDBJ whole genome shotgun (WGS) entry which is preliminary data.</text>
</comment>
<sequence>MEGSMTGVVSSPQPGAGDRTSKMPPIAHCVAFCVAFGLVFAVSGAVLLSSGLPYRRLQLRIISVCMLVMGVVLLAAAVVLIFMWRNRHHFGAFHRSCHRRQQRAALVIRVPTVSGTYVYSPTPAGAAAGAAPSRPPPPAYEEVVPPPPSYESVMMLKRLEKAAELAHQVADSARRGSAPAAADV</sequence>
<evidence type="ECO:0000313" key="2">
    <source>
        <dbReference type="Proteomes" id="UP000821865"/>
    </source>
</evidence>